<organism evidence="2 3">
    <name type="scientific">Sordaria brevicollis</name>
    <dbReference type="NCBI Taxonomy" id="83679"/>
    <lineage>
        <taxon>Eukaryota</taxon>
        <taxon>Fungi</taxon>
        <taxon>Dikarya</taxon>
        <taxon>Ascomycota</taxon>
        <taxon>Pezizomycotina</taxon>
        <taxon>Sordariomycetes</taxon>
        <taxon>Sordariomycetidae</taxon>
        <taxon>Sordariales</taxon>
        <taxon>Sordariaceae</taxon>
        <taxon>Sordaria</taxon>
    </lineage>
</organism>
<evidence type="ECO:0000313" key="2">
    <source>
        <dbReference type="EMBL" id="KAK3389071.1"/>
    </source>
</evidence>
<feature type="region of interest" description="Disordered" evidence="1">
    <location>
        <begin position="292"/>
        <end position="351"/>
    </location>
</feature>
<evidence type="ECO:0000256" key="1">
    <source>
        <dbReference type="SAM" id="MobiDB-lite"/>
    </source>
</evidence>
<dbReference type="EMBL" id="JAUTDP010000014">
    <property type="protein sequence ID" value="KAK3389071.1"/>
    <property type="molecule type" value="Genomic_DNA"/>
</dbReference>
<proteinExistence type="predicted"/>
<gene>
    <name evidence="2" type="ORF">B0T20DRAFT_483948</name>
</gene>
<keyword evidence="3" id="KW-1185">Reference proteome</keyword>
<feature type="compositionally biased region" description="Polar residues" evidence="1">
    <location>
        <begin position="292"/>
        <end position="302"/>
    </location>
</feature>
<comment type="caution">
    <text evidence="2">The sequence shown here is derived from an EMBL/GenBank/DDBJ whole genome shotgun (WGS) entry which is preliminary data.</text>
</comment>
<evidence type="ECO:0000313" key="3">
    <source>
        <dbReference type="Proteomes" id="UP001281003"/>
    </source>
</evidence>
<reference evidence="2" key="2">
    <citation type="submission" date="2023-07" db="EMBL/GenBank/DDBJ databases">
        <authorList>
            <consortium name="Lawrence Berkeley National Laboratory"/>
            <person name="Haridas S."/>
            <person name="Hensen N."/>
            <person name="Bonometti L."/>
            <person name="Westerberg I."/>
            <person name="Brannstrom I.O."/>
            <person name="Guillou S."/>
            <person name="Cros-Aarteil S."/>
            <person name="Calhoun S."/>
            <person name="Kuo A."/>
            <person name="Mondo S."/>
            <person name="Pangilinan J."/>
            <person name="Riley R."/>
            <person name="LaButti K."/>
            <person name="Andreopoulos B."/>
            <person name="Lipzen A."/>
            <person name="Chen C."/>
            <person name="Yanf M."/>
            <person name="Daum C."/>
            <person name="Ng V."/>
            <person name="Clum A."/>
            <person name="Steindorff A."/>
            <person name="Ohm R."/>
            <person name="Martin F."/>
            <person name="Silar P."/>
            <person name="Natvig D."/>
            <person name="Lalanne C."/>
            <person name="Gautier V."/>
            <person name="Ament-velasquez S.L."/>
            <person name="Kruys A."/>
            <person name="Hutchinson M.I."/>
            <person name="Powell A.J."/>
            <person name="Barry K."/>
            <person name="Miller A.N."/>
            <person name="Grigoriev I.V."/>
            <person name="Debuchy R."/>
            <person name="Gladieux P."/>
            <person name="Thoren M.H."/>
            <person name="Johannesson H."/>
        </authorList>
    </citation>
    <scope>NUCLEOTIDE SEQUENCE</scope>
    <source>
        <strain evidence="2">FGSC 1904</strain>
    </source>
</reference>
<accession>A0AAE0NWS1</accession>
<dbReference type="Proteomes" id="UP001281003">
    <property type="component" value="Unassembled WGS sequence"/>
</dbReference>
<feature type="region of interest" description="Disordered" evidence="1">
    <location>
        <begin position="1"/>
        <end position="20"/>
    </location>
</feature>
<protein>
    <submittedName>
        <fullName evidence="2">Uncharacterized protein</fullName>
    </submittedName>
</protein>
<dbReference type="AlphaFoldDB" id="A0AAE0NWS1"/>
<sequence>MARSVFVERNTTDRSSPMSLPSFRKCAKSVGLGDLASTITPRWRPQLRPRSLGGCEQRRCKSKKAYSSDNYTQATWSPFSEPVLGKKVKAVSEAYNFGTYFEVRSVRGQDLAKAPFNMAISPRHCYTRQAVMKYFGVQEHPLTDMFLYHYTSRKHRPLWIYVHNTDVENRPIVKTVSVKRLRDALVKVLNENGYGHWGDRLPGYDDTSVLHGTIHLRIQHGREFVRMTDQQLHDELERLVKTHVIKSLQIPQWPIPDQSRRIRGGGQSPPNRNSNEVLLKKSLQSHYHNNQQQYRGSGQSNAGGCRDTREPRTGVRSGNQIPKPRAENGATKSNESRSRVQQLADQFRTRR</sequence>
<name>A0AAE0NWS1_SORBR</name>
<reference evidence="2" key="1">
    <citation type="journal article" date="2023" name="Mol. Phylogenet. Evol.">
        <title>Genome-scale phylogeny and comparative genomics of the fungal order Sordariales.</title>
        <authorList>
            <person name="Hensen N."/>
            <person name="Bonometti L."/>
            <person name="Westerberg I."/>
            <person name="Brannstrom I.O."/>
            <person name="Guillou S."/>
            <person name="Cros-Aarteil S."/>
            <person name="Calhoun S."/>
            <person name="Haridas S."/>
            <person name="Kuo A."/>
            <person name="Mondo S."/>
            <person name="Pangilinan J."/>
            <person name="Riley R."/>
            <person name="LaButti K."/>
            <person name="Andreopoulos B."/>
            <person name="Lipzen A."/>
            <person name="Chen C."/>
            <person name="Yan M."/>
            <person name="Daum C."/>
            <person name="Ng V."/>
            <person name="Clum A."/>
            <person name="Steindorff A."/>
            <person name="Ohm R.A."/>
            <person name="Martin F."/>
            <person name="Silar P."/>
            <person name="Natvig D.O."/>
            <person name="Lalanne C."/>
            <person name="Gautier V."/>
            <person name="Ament-Velasquez S.L."/>
            <person name="Kruys A."/>
            <person name="Hutchinson M.I."/>
            <person name="Powell A.J."/>
            <person name="Barry K."/>
            <person name="Miller A.N."/>
            <person name="Grigoriev I.V."/>
            <person name="Debuchy R."/>
            <person name="Gladieux P."/>
            <person name="Hiltunen Thoren M."/>
            <person name="Johannesson H."/>
        </authorList>
    </citation>
    <scope>NUCLEOTIDE SEQUENCE</scope>
    <source>
        <strain evidence="2">FGSC 1904</strain>
    </source>
</reference>